<evidence type="ECO:0000313" key="3">
    <source>
        <dbReference type="Proteomes" id="UP001172155"/>
    </source>
</evidence>
<dbReference type="Proteomes" id="UP001172155">
    <property type="component" value="Unassembled WGS sequence"/>
</dbReference>
<feature type="region of interest" description="Disordered" evidence="1">
    <location>
        <begin position="381"/>
        <end position="506"/>
    </location>
</feature>
<feature type="compositionally biased region" description="Basic and acidic residues" evidence="1">
    <location>
        <begin position="551"/>
        <end position="603"/>
    </location>
</feature>
<sequence>MGCCSSSESKITGTLSKVDKIERDKFVSVESFGTNEANKKYAKFRMLLAKDTELSGKFGVVAVSMFEAVQKHWARIGLEGPDKDAVALHYELSKSNWTQHYRIDVSLCYETGKSVMLWSGPVPRVLSQGGHGEAPNPGSLCGQLAVVKSGTKSQCVTIGGIVGNDKGLWAVTAWHSAPSANRRNISYDESIKPEEYNNEVLEPPCIVQSTMTPQHRPDTQETHNQLSHRSRQDPIELELPDTETDVEREHEWRLIPLGDHRDRYLPNQFKPNSHDQKYLSLDNVAKEPRAGAVIILAAVSGQQTMNMLPGKASIRLRSNRWVETWQLEPLNSATTLPLQKGDSGSWVVDPNDGTVFGLLIAGIGGIAHLIPLQEILRKGTRATGSRSPLRLPRAGEIGRRMPKIEEHSDAAPPAKQDAIKISAATALTSTEPAQQTTQSDTSIPRQRETAKAPRRSAVTKAIEEEKTPKEPPRTPQTVAEAAPGAEEVGEAIQESPRPPRWGAEAPRKIATTEALPVSHDESYVVAAEASPKNTSMVVPGDLHFDLSGAKKLIEDSKRTIAERERTMADDRGSDPRARDYAPASERRSVPRRDRPAGRREGARDIPLAPILPSSTTKAEDPVITSPGSSRSPPAPQDSERSPPSTYQKDGIGTPSRRDLRGSDNKPTSSRYPRQPVDESDLPDRGEH</sequence>
<feature type="region of interest" description="Disordered" evidence="1">
    <location>
        <begin position="210"/>
        <end position="234"/>
    </location>
</feature>
<comment type="caution">
    <text evidence="2">The sequence shown here is derived from an EMBL/GenBank/DDBJ whole genome shotgun (WGS) entry which is preliminary data.</text>
</comment>
<proteinExistence type="predicted"/>
<dbReference type="AlphaFoldDB" id="A0AA40EKR7"/>
<feature type="compositionally biased region" description="Basic and acidic residues" evidence="1">
    <location>
        <begin position="461"/>
        <end position="472"/>
    </location>
</feature>
<feature type="compositionally biased region" description="Low complexity" evidence="1">
    <location>
        <begin position="475"/>
        <end position="486"/>
    </location>
</feature>
<evidence type="ECO:0000256" key="1">
    <source>
        <dbReference type="SAM" id="MobiDB-lite"/>
    </source>
</evidence>
<evidence type="ECO:0000313" key="2">
    <source>
        <dbReference type="EMBL" id="KAK0741093.1"/>
    </source>
</evidence>
<accession>A0AA40EKR7</accession>
<feature type="compositionally biased region" description="Basic and acidic residues" evidence="1">
    <location>
        <begin position="396"/>
        <end position="409"/>
    </location>
</feature>
<organism evidence="2 3">
    <name type="scientific">Schizothecium vesticola</name>
    <dbReference type="NCBI Taxonomy" id="314040"/>
    <lineage>
        <taxon>Eukaryota</taxon>
        <taxon>Fungi</taxon>
        <taxon>Dikarya</taxon>
        <taxon>Ascomycota</taxon>
        <taxon>Pezizomycotina</taxon>
        <taxon>Sordariomycetes</taxon>
        <taxon>Sordariomycetidae</taxon>
        <taxon>Sordariales</taxon>
        <taxon>Schizotheciaceae</taxon>
        <taxon>Schizothecium</taxon>
    </lineage>
</organism>
<feature type="region of interest" description="Disordered" evidence="1">
    <location>
        <begin position="550"/>
        <end position="687"/>
    </location>
</feature>
<gene>
    <name evidence="2" type="ORF">B0T18DRAFT_491575</name>
</gene>
<feature type="compositionally biased region" description="Polar residues" evidence="1">
    <location>
        <begin position="425"/>
        <end position="444"/>
    </location>
</feature>
<protein>
    <submittedName>
        <fullName evidence="2">Uncharacterized protein</fullName>
    </submittedName>
</protein>
<dbReference type="EMBL" id="JAUKUD010000006">
    <property type="protein sequence ID" value="KAK0741093.1"/>
    <property type="molecule type" value="Genomic_DNA"/>
</dbReference>
<reference evidence="2" key="1">
    <citation type="submission" date="2023-06" db="EMBL/GenBank/DDBJ databases">
        <title>Genome-scale phylogeny and comparative genomics of the fungal order Sordariales.</title>
        <authorList>
            <consortium name="Lawrence Berkeley National Laboratory"/>
            <person name="Hensen N."/>
            <person name="Bonometti L."/>
            <person name="Westerberg I."/>
            <person name="Brannstrom I.O."/>
            <person name="Guillou S."/>
            <person name="Cros-Aarteil S."/>
            <person name="Calhoun S."/>
            <person name="Haridas S."/>
            <person name="Kuo A."/>
            <person name="Mondo S."/>
            <person name="Pangilinan J."/>
            <person name="Riley R."/>
            <person name="LaButti K."/>
            <person name="Andreopoulos B."/>
            <person name="Lipzen A."/>
            <person name="Chen C."/>
            <person name="Yanf M."/>
            <person name="Daum C."/>
            <person name="Ng V."/>
            <person name="Clum A."/>
            <person name="Steindorff A."/>
            <person name="Ohm R."/>
            <person name="Martin F."/>
            <person name="Silar P."/>
            <person name="Natvig D."/>
            <person name="Lalanne C."/>
            <person name="Gautier V."/>
            <person name="Ament-velasquez S.L."/>
            <person name="Kruys A."/>
            <person name="Hutchinson M.I."/>
            <person name="Powell A.J."/>
            <person name="Barry K."/>
            <person name="Miller A.N."/>
            <person name="Grigoriev I.V."/>
            <person name="Debuchy R."/>
            <person name="Gladieux P."/>
            <person name="Thoren M.H."/>
            <person name="Johannesson H."/>
        </authorList>
    </citation>
    <scope>NUCLEOTIDE SEQUENCE</scope>
    <source>
        <strain evidence="2">SMH3187-1</strain>
    </source>
</reference>
<keyword evidence="3" id="KW-1185">Reference proteome</keyword>
<name>A0AA40EKR7_9PEZI</name>